<keyword evidence="2" id="KW-1185">Reference proteome</keyword>
<dbReference type="AlphaFoldDB" id="A0A8S9X1I6"/>
<name>A0A8S9X1I6_APOLU</name>
<reference evidence="1" key="1">
    <citation type="journal article" date="2021" name="Mol. Ecol. Resour.">
        <title>Apolygus lucorum genome provides insights into omnivorousness and mesophyll feeding.</title>
        <authorList>
            <person name="Liu Y."/>
            <person name="Liu H."/>
            <person name="Wang H."/>
            <person name="Huang T."/>
            <person name="Liu B."/>
            <person name="Yang B."/>
            <person name="Yin L."/>
            <person name="Li B."/>
            <person name="Zhang Y."/>
            <person name="Zhang S."/>
            <person name="Jiang F."/>
            <person name="Zhang X."/>
            <person name="Ren Y."/>
            <person name="Wang B."/>
            <person name="Wang S."/>
            <person name="Lu Y."/>
            <person name="Wu K."/>
            <person name="Fan W."/>
            <person name="Wang G."/>
        </authorList>
    </citation>
    <scope>NUCLEOTIDE SEQUENCE</scope>
    <source>
        <strain evidence="1">12Hb</strain>
    </source>
</reference>
<gene>
    <name evidence="1" type="ORF">GE061_004727</name>
</gene>
<sequence length="131" mass="14904">MFLIDGHSPTSELNRSARIIRTIRHDATSRTPVDWLGIEEGRWRRSSEEDPVISYEDVHQSWRPPWESTDTVAVPKAFSGAEVSISDERCEQGFLPADSFASQVWPDELRHSQAQHLEGLQGQKEAQMEGM</sequence>
<evidence type="ECO:0000313" key="1">
    <source>
        <dbReference type="EMBL" id="KAF6202329.1"/>
    </source>
</evidence>
<comment type="caution">
    <text evidence="1">The sequence shown here is derived from an EMBL/GenBank/DDBJ whole genome shotgun (WGS) entry which is preliminary data.</text>
</comment>
<proteinExistence type="predicted"/>
<dbReference type="EMBL" id="WIXP02000012">
    <property type="protein sequence ID" value="KAF6202329.1"/>
    <property type="molecule type" value="Genomic_DNA"/>
</dbReference>
<accession>A0A8S9X1I6</accession>
<dbReference type="Proteomes" id="UP000466442">
    <property type="component" value="Linkage Group LG12"/>
</dbReference>
<evidence type="ECO:0000313" key="2">
    <source>
        <dbReference type="Proteomes" id="UP000466442"/>
    </source>
</evidence>
<organism evidence="1 2">
    <name type="scientific">Apolygus lucorum</name>
    <name type="common">Small green plant bug</name>
    <name type="synonym">Lygocoris lucorum</name>
    <dbReference type="NCBI Taxonomy" id="248454"/>
    <lineage>
        <taxon>Eukaryota</taxon>
        <taxon>Metazoa</taxon>
        <taxon>Ecdysozoa</taxon>
        <taxon>Arthropoda</taxon>
        <taxon>Hexapoda</taxon>
        <taxon>Insecta</taxon>
        <taxon>Pterygota</taxon>
        <taxon>Neoptera</taxon>
        <taxon>Paraneoptera</taxon>
        <taxon>Hemiptera</taxon>
        <taxon>Heteroptera</taxon>
        <taxon>Panheteroptera</taxon>
        <taxon>Cimicomorpha</taxon>
        <taxon>Miridae</taxon>
        <taxon>Mirini</taxon>
        <taxon>Apolygus</taxon>
    </lineage>
</organism>
<protein>
    <submittedName>
        <fullName evidence="1">Uncharacterized protein</fullName>
    </submittedName>
</protein>